<proteinExistence type="inferred from homology"/>
<name>A0A381X8X3_9ZZZZ</name>
<dbReference type="Pfam" id="PF02416">
    <property type="entry name" value="TatA_B_E"/>
    <property type="match status" value="1"/>
</dbReference>
<evidence type="ECO:0000256" key="7">
    <source>
        <dbReference type="ARBA" id="ARBA00023010"/>
    </source>
</evidence>
<evidence type="ECO:0008006" key="12">
    <source>
        <dbReference type="Google" id="ProtNLM"/>
    </source>
</evidence>
<evidence type="ECO:0000256" key="6">
    <source>
        <dbReference type="ARBA" id="ARBA00022989"/>
    </source>
</evidence>
<dbReference type="PANTHER" id="PTHR42982">
    <property type="entry name" value="SEC-INDEPENDENT PROTEIN TRANSLOCASE PROTEIN TATA"/>
    <property type="match status" value="1"/>
</dbReference>
<reference evidence="11" key="1">
    <citation type="submission" date="2018-05" db="EMBL/GenBank/DDBJ databases">
        <authorList>
            <person name="Lanie J.A."/>
            <person name="Ng W.-L."/>
            <person name="Kazmierczak K.M."/>
            <person name="Andrzejewski T.M."/>
            <person name="Davidsen T.M."/>
            <person name="Wayne K.J."/>
            <person name="Tettelin H."/>
            <person name="Glass J.I."/>
            <person name="Rusch D."/>
            <person name="Podicherti R."/>
            <person name="Tsui H.-C.T."/>
            <person name="Winkler M.E."/>
        </authorList>
    </citation>
    <scope>NUCLEOTIDE SEQUENCE</scope>
</reference>
<keyword evidence="6 10" id="KW-1133">Transmembrane helix</keyword>
<feature type="compositionally biased region" description="Basic and acidic residues" evidence="9">
    <location>
        <begin position="52"/>
        <end position="75"/>
    </location>
</feature>
<evidence type="ECO:0000256" key="2">
    <source>
        <dbReference type="ARBA" id="ARBA00022448"/>
    </source>
</evidence>
<evidence type="ECO:0000256" key="3">
    <source>
        <dbReference type="ARBA" id="ARBA00022475"/>
    </source>
</evidence>
<accession>A0A381X8X3</accession>
<evidence type="ECO:0000256" key="8">
    <source>
        <dbReference type="ARBA" id="ARBA00023136"/>
    </source>
</evidence>
<dbReference type="HAMAP" id="MF_00236">
    <property type="entry name" value="TatA_E"/>
    <property type="match status" value="1"/>
</dbReference>
<keyword evidence="7" id="KW-0811">Translocation</keyword>
<organism evidence="11">
    <name type="scientific">marine metagenome</name>
    <dbReference type="NCBI Taxonomy" id="408172"/>
    <lineage>
        <taxon>unclassified sequences</taxon>
        <taxon>metagenomes</taxon>
        <taxon>ecological metagenomes</taxon>
    </lineage>
</organism>
<dbReference type="GO" id="GO:0005886">
    <property type="term" value="C:plasma membrane"/>
    <property type="evidence" value="ECO:0007669"/>
    <property type="project" value="UniProtKB-SubCell"/>
</dbReference>
<evidence type="ECO:0000256" key="4">
    <source>
        <dbReference type="ARBA" id="ARBA00022692"/>
    </source>
</evidence>
<keyword evidence="5" id="KW-0653">Protein transport</keyword>
<dbReference type="EMBL" id="UINC01014333">
    <property type="protein sequence ID" value="SVA61206.1"/>
    <property type="molecule type" value="Genomic_DNA"/>
</dbReference>
<keyword evidence="2" id="KW-0813">Transport</keyword>
<dbReference type="AlphaFoldDB" id="A0A381X8X3"/>
<dbReference type="PANTHER" id="PTHR42982:SF1">
    <property type="entry name" value="SEC-INDEPENDENT PROTEIN TRANSLOCASE PROTEIN TATA"/>
    <property type="match status" value="1"/>
</dbReference>
<dbReference type="GO" id="GO:0043953">
    <property type="term" value="P:protein transport by the Tat complex"/>
    <property type="evidence" value="ECO:0007669"/>
    <property type="project" value="InterPro"/>
</dbReference>
<dbReference type="Gene3D" id="1.20.5.3310">
    <property type="match status" value="1"/>
</dbReference>
<evidence type="ECO:0000256" key="1">
    <source>
        <dbReference type="ARBA" id="ARBA00004162"/>
    </source>
</evidence>
<evidence type="ECO:0000313" key="11">
    <source>
        <dbReference type="EMBL" id="SVA61206.1"/>
    </source>
</evidence>
<feature type="transmembrane region" description="Helical" evidence="10">
    <location>
        <begin position="6"/>
        <end position="22"/>
    </location>
</feature>
<comment type="subcellular location">
    <subcellularLocation>
        <location evidence="1">Cell membrane</location>
        <topology evidence="1">Single-pass membrane protein</topology>
    </subcellularLocation>
</comment>
<dbReference type="InterPro" id="IPR003369">
    <property type="entry name" value="TatA/B/E"/>
</dbReference>
<keyword evidence="3" id="KW-1003">Cell membrane</keyword>
<feature type="region of interest" description="Disordered" evidence="9">
    <location>
        <begin position="43"/>
        <end position="81"/>
    </location>
</feature>
<dbReference type="InterPro" id="IPR006312">
    <property type="entry name" value="TatA/E"/>
</dbReference>
<sequence length="81" mass="8969">MGGISLWQLAIILLIVVVIFGTKKVRSIGGDLGGAIKGFRKAMGDADEDDHEQQRKELNKPDAEFSEMHDEESQPDRNQST</sequence>
<gene>
    <name evidence="11" type="ORF">METZ01_LOCUS114060</name>
</gene>
<evidence type="ECO:0000256" key="10">
    <source>
        <dbReference type="SAM" id="Phobius"/>
    </source>
</evidence>
<keyword evidence="4 10" id="KW-0812">Transmembrane</keyword>
<protein>
    <recommendedName>
        <fullName evidence="12">Sec-independent protein translocase protein TatA</fullName>
    </recommendedName>
</protein>
<evidence type="ECO:0000256" key="9">
    <source>
        <dbReference type="SAM" id="MobiDB-lite"/>
    </source>
</evidence>
<evidence type="ECO:0000256" key="5">
    <source>
        <dbReference type="ARBA" id="ARBA00022927"/>
    </source>
</evidence>
<keyword evidence="8 10" id="KW-0472">Membrane</keyword>
<dbReference type="NCBIfam" id="TIGR01411">
    <property type="entry name" value="tatAE"/>
    <property type="match status" value="1"/>
</dbReference>